<protein>
    <submittedName>
        <fullName evidence="2">Uncharacterized protein</fullName>
    </submittedName>
</protein>
<dbReference type="InParanoid" id="A0A317XVD7"/>
<feature type="region of interest" description="Disordered" evidence="1">
    <location>
        <begin position="1"/>
        <end position="28"/>
    </location>
</feature>
<evidence type="ECO:0000256" key="1">
    <source>
        <dbReference type="SAM" id="MobiDB-lite"/>
    </source>
</evidence>
<dbReference type="EMBL" id="KZ819189">
    <property type="protein sequence ID" value="PWZ01773.1"/>
    <property type="molecule type" value="Genomic_DNA"/>
</dbReference>
<evidence type="ECO:0000313" key="3">
    <source>
        <dbReference type="Proteomes" id="UP000246740"/>
    </source>
</evidence>
<name>A0A317XVD7_9BASI</name>
<evidence type="ECO:0000313" key="2">
    <source>
        <dbReference type="EMBL" id="PWZ01773.1"/>
    </source>
</evidence>
<proteinExistence type="predicted"/>
<sequence>MEGGCGVVQHSSPGQAHEAGKSHHSTEQYCTVRNSTTVVTQPKGLGATAAPYCTMVGRTSYPGSPPSFSSAPPFGQDIHSLEPNQLIHTFAPGLIWNIRILKYNASPWSATRSSEAVEEERDTGNAGDAGCRKYRAVTMAYHELAYLARLHGLRTEGSLRVRFKWLLLLYMQYFVQT</sequence>
<gene>
    <name evidence="2" type="ORF">BCV70DRAFT_51034</name>
</gene>
<keyword evidence="3" id="KW-1185">Reference proteome</keyword>
<dbReference type="Proteomes" id="UP000246740">
    <property type="component" value="Unassembled WGS sequence"/>
</dbReference>
<reference evidence="2 3" key="1">
    <citation type="journal article" date="2018" name="Mol. Biol. Evol.">
        <title>Broad Genomic Sampling Reveals a Smut Pathogenic Ancestry of the Fungal Clade Ustilaginomycotina.</title>
        <authorList>
            <person name="Kijpornyongpan T."/>
            <person name="Mondo S.J."/>
            <person name="Barry K."/>
            <person name="Sandor L."/>
            <person name="Lee J."/>
            <person name="Lipzen A."/>
            <person name="Pangilinan J."/>
            <person name="LaButti K."/>
            <person name="Hainaut M."/>
            <person name="Henrissat B."/>
            <person name="Grigoriev I.V."/>
            <person name="Spatafora J.W."/>
            <person name="Aime M.C."/>
        </authorList>
    </citation>
    <scope>NUCLEOTIDE SEQUENCE [LARGE SCALE GENOMIC DNA]</scope>
    <source>
        <strain evidence="2 3">MCA 3645</strain>
    </source>
</reference>
<accession>A0A317XVD7</accession>
<organism evidence="2 3">
    <name type="scientific">Testicularia cyperi</name>
    <dbReference type="NCBI Taxonomy" id="1882483"/>
    <lineage>
        <taxon>Eukaryota</taxon>
        <taxon>Fungi</taxon>
        <taxon>Dikarya</taxon>
        <taxon>Basidiomycota</taxon>
        <taxon>Ustilaginomycotina</taxon>
        <taxon>Ustilaginomycetes</taxon>
        <taxon>Ustilaginales</taxon>
        <taxon>Anthracoideaceae</taxon>
        <taxon>Testicularia</taxon>
    </lineage>
</organism>
<dbReference type="AlphaFoldDB" id="A0A317XVD7"/>